<proteinExistence type="predicted"/>
<dbReference type="Proteomes" id="UP000298663">
    <property type="component" value="Unassembled WGS sequence"/>
</dbReference>
<reference evidence="1 2" key="2">
    <citation type="journal article" date="2019" name="G3 (Bethesda)">
        <title>Hybrid Assembly of the Genome of the Entomopathogenic Nematode Steinernema carpocapsae Identifies the X-Chromosome.</title>
        <authorList>
            <person name="Serra L."/>
            <person name="Macchietto M."/>
            <person name="Macias-Munoz A."/>
            <person name="McGill C.J."/>
            <person name="Rodriguez I.M."/>
            <person name="Rodriguez B."/>
            <person name="Murad R."/>
            <person name="Mortazavi A."/>
        </authorList>
    </citation>
    <scope>NUCLEOTIDE SEQUENCE [LARGE SCALE GENOMIC DNA]</scope>
    <source>
        <strain evidence="1 2">ALL</strain>
    </source>
</reference>
<reference evidence="1 2" key="1">
    <citation type="journal article" date="2015" name="Genome Biol.">
        <title>Comparative genomics of Steinernema reveals deeply conserved gene regulatory networks.</title>
        <authorList>
            <person name="Dillman A.R."/>
            <person name="Macchietto M."/>
            <person name="Porter C.F."/>
            <person name="Rogers A."/>
            <person name="Williams B."/>
            <person name="Antoshechkin I."/>
            <person name="Lee M.M."/>
            <person name="Goodwin Z."/>
            <person name="Lu X."/>
            <person name="Lewis E.E."/>
            <person name="Goodrich-Blair H."/>
            <person name="Stock S.P."/>
            <person name="Adams B.J."/>
            <person name="Sternberg P.W."/>
            <person name="Mortazavi A."/>
        </authorList>
    </citation>
    <scope>NUCLEOTIDE SEQUENCE [LARGE SCALE GENOMIC DNA]</scope>
    <source>
        <strain evidence="1 2">ALL</strain>
    </source>
</reference>
<comment type="caution">
    <text evidence="1">The sequence shown here is derived from an EMBL/GenBank/DDBJ whole genome shotgun (WGS) entry which is preliminary data.</text>
</comment>
<gene>
    <name evidence="1" type="ORF">L596_014892</name>
</gene>
<keyword evidence="2" id="KW-1185">Reference proteome</keyword>
<evidence type="ECO:0000313" key="2">
    <source>
        <dbReference type="Proteomes" id="UP000298663"/>
    </source>
</evidence>
<dbReference type="EMBL" id="AZBU02000004">
    <property type="protein sequence ID" value="TKR80912.1"/>
    <property type="molecule type" value="Genomic_DNA"/>
</dbReference>
<sequence length="137" mass="16061">MAKKARRHWIFWKPQEPRFKIHVDNILNVARFTFTAYSPSLPYFPISFHRSIALRRDVTIALFRHLAFASFARSSRLQIRRSSSTSAKPANDQLAGPKCAVSSQFHKEEVRIKAQSQLRRNFNRADLNCNRFDHMKT</sequence>
<organism evidence="1 2">
    <name type="scientific">Steinernema carpocapsae</name>
    <name type="common">Entomopathogenic nematode</name>
    <dbReference type="NCBI Taxonomy" id="34508"/>
    <lineage>
        <taxon>Eukaryota</taxon>
        <taxon>Metazoa</taxon>
        <taxon>Ecdysozoa</taxon>
        <taxon>Nematoda</taxon>
        <taxon>Chromadorea</taxon>
        <taxon>Rhabditida</taxon>
        <taxon>Tylenchina</taxon>
        <taxon>Panagrolaimomorpha</taxon>
        <taxon>Strongyloidoidea</taxon>
        <taxon>Steinernematidae</taxon>
        <taxon>Steinernema</taxon>
    </lineage>
</organism>
<protein>
    <submittedName>
        <fullName evidence="1">Uncharacterized protein</fullName>
    </submittedName>
</protein>
<accession>A0A4U5NE44</accession>
<name>A0A4U5NE44_STECR</name>
<dbReference type="AlphaFoldDB" id="A0A4U5NE44"/>
<evidence type="ECO:0000313" key="1">
    <source>
        <dbReference type="EMBL" id="TKR80912.1"/>
    </source>
</evidence>